<name>A0A8S5PRN9_9CAUD</name>
<dbReference type="EMBL" id="BK015491">
    <property type="protein sequence ID" value="DAE09734.1"/>
    <property type="molecule type" value="Genomic_DNA"/>
</dbReference>
<sequence length="106" mass="11619">MKGVVAGLTVLFTTVFKDKIANSIAYATNSMRQLLSNVSGKNSNFKSETADAAVNTYKVGASLDPAEIYSRQVYNLSKVNEVEDKISKEDAERLKNNVLITAEIEK</sequence>
<organism evidence="1">
    <name type="scientific">Myoviridae sp. ctjhW4</name>
    <dbReference type="NCBI Taxonomy" id="2825162"/>
    <lineage>
        <taxon>Viruses</taxon>
        <taxon>Duplodnaviria</taxon>
        <taxon>Heunggongvirae</taxon>
        <taxon>Uroviricota</taxon>
        <taxon>Caudoviricetes</taxon>
    </lineage>
</organism>
<evidence type="ECO:0000313" key="1">
    <source>
        <dbReference type="EMBL" id="DAE09734.1"/>
    </source>
</evidence>
<proteinExistence type="predicted"/>
<protein>
    <submittedName>
        <fullName evidence="1">Uncharacterized protein</fullName>
    </submittedName>
</protein>
<accession>A0A8S5PRN9</accession>
<reference evidence="1" key="1">
    <citation type="journal article" date="2021" name="Proc. Natl. Acad. Sci. U.S.A.">
        <title>A Catalog of Tens of Thousands of Viruses from Human Metagenomes Reveals Hidden Associations with Chronic Diseases.</title>
        <authorList>
            <person name="Tisza M.J."/>
            <person name="Buck C.B."/>
        </authorList>
    </citation>
    <scope>NUCLEOTIDE SEQUENCE</scope>
    <source>
        <strain evidence="1">CtjhW4</strain>
    </source>
</reference>